<dbReference type="SMART" id="SM00028">
    <property type="entry name" value="TPR"/>
    <property type="match status" value="1"/>
</dbReference>
<organism evidence="3">
    <name type="scientific">candidate division WOR-3 bacterium</name>
    <dbReference type="NCBI Taxonomy" id="2052148"/>
    <lineage>
        <taxon>Bacteria</taxon>
        <taxon>Bacteria division WOR-3</taxon>
    </lineage>
</organism>
<keyword evidence="1" id="KW-0802">TPR repeat</keyword>
<protein>
    <submittedName>
        <fullName evidence="3">Tetratricopeptide repeat protein</fullName>
    </submittedName>
</protein>
<dbReference type="PROSITE" id="PS50005">
    <property type="entry name" value="TPR"/>
    <property type="match status" value="1"/>
</dbReference>
<dbReference type="InterPro" id="IPR011990">
    <property type="entry name" value="TPR-like_helical_dom_sf"/>
</dbReference>
<dbReference type="Gene3D" id="1.25.40.10">
    <property type="entry name" value="Tetratricopeptide repeat domain"/>
    <property type="match status" value="1"/>
</dbReference>
<dbReference type="InterPro" id="IPR019734">
    <property type="entry name" value="TPR_rpt"/>
</dbReference>
<sequence>MKHWNIIKDLIKKEEAACYNNLGLAYNNLGDSFQAIEFYNKSLAIKKRPVIKSESLNLGLILYKQDRKRAKEEAEEAERLLQELKLENFPFGEEMMKFIKEIYEEKVTEETKREFSFLSEKFLRR</sequence>
<dbReference type="AlphaFoldDB" id="A0A7C3YSV0"/>
<reference evidence="3" key="1">
    <citation type="journal article" date="2020" name="mSystems">
        <title>Genome- and Community-Level Interaction Insights into Carbon Utilization and Element Cycling Functions of Hydrothermarchaeota in Hydrothermal Sediment.</title>
        <authorList>
            <person name="Zhou Z."/>
            <person name="Liu Y."/>
            <person name="Xu W."/>
            <person name="Pan J."/>
            <person name="Luo Z.H."/>
            <person name="Li M."/>
        </authorList>
    </citation>
    <scope>NUCLEOTIDE SEQUENCE [LARGE SCALE GENOMIC DNA]</scope>
    <source>
        <strain evidence="3">SpSt-906</strain>
    </source>
</reference>
<dbReference type="SUPFAM" id="SSF48452">
    <property type="entry name" value="TPR-like"/>
    <property type="match status" value="1"/>
</dbReference>
<evidence type="ECO:0000256" key="1">
    <source>
        <dbReference type="PROSITE-ProRule" id="PRU00339"/>
    </source>
</evidence>
<comment type="caution">
    <text evidence="3">The sequence shown here is derived from an EMBL/GenBank/DDBJ whole genome shotgun (WGS) entry which is preliminary data.</text>
</comment>
<proteinExistence type="predicted"/>
<gene>
    <name evidence="3" type="ORF">ENX07_04210</name>
</gene>
<accession>A0A7C3YSV0</accession>
<keyword evidence="2" id="KW-0175">Coiled coil</keyword>
<feature type="repeat" description="TPR" evidence="1">
    <location>
        <begin position="16"/>
        <end position="49"/>
    </location>
</feature>
<name>A0A7C3YSV0_UNCW3</name>
<feature type="coiled-coil region" evidence="2">
    <location>
        <begin position="60"/>
        <end position="87"/>
    </location>
</feature>
<dbReference type="EMBL" id="DTMQ01000027">
    <property type="protein sequence ID" value="HGE99256.1"/>
    <property type="molecule type" value="Genomic_DNA"/>
</dbReference>
<evidence type="ECO:0000256" key="2">
    <source>
        <dbReference type="SAM" id="Coils"/>
    </source>
</evidence>
<evidence type="ECO:0000313" key="3">
    <source>
        <dbReference type="EMBL" id="HGE99256.1"/>
    </source>
</evidence>